<dbReference type="PANTHER" id="PTHR28626">
    <property type="entry name" value="SRR1-LIKE PROTEIN"/>
    <property type="match status" value="1"/>
</dbReference>
<dbReference type="AlphaFoldDB" id="A0AAN9AKT2"/>
<name>A0AAN9AKT2_9CAEN</name>
<dbReference type="GO" id="GO:0005634">
    <property type="term" value="C:nucleus"/>
    <property type="evidence" value="ECO:0007669"/>
    <property type="project" value="TreeGrafter"/>
</dbReference>
<organism evidence="4 5">
    <name type="scientific">Littorina saxatilis</name>
    <dbReference type="NCBI Taxonomy" id="31220"/>
    <lineage>
        <taxon>Eukaryota</taxon>
        <taxon>Metazoa</taxon>
        <taxon>Spiralia</taxon>
        <taxon>Lophotrochozoa</taxon>
        <taxon>Mollusca</taxon>
        <taxon>Gastropoda</taxon>
        <taxon>Caenogastropoda</taxon>
        <taxon>Littorinimorpha</taxon>
        <taxon>Littorinoidea</taxon>
        <taxon>Littorinidae</taxon>
        <taxon>Littorina</taxon>
    </lineage>
</organism>
<evidence type="ECO:0000259" key="3">
    <source>
        <dbReference type="Pfam" id="PF07985"/>
    </source>
</evidence>
<dbReference type="PANTHER" id="PTHR28626:SF3">
    <property type="entry name" value="SRR1-LIKE PROTEIN"/>
    <property type="match status" value="1"/>
</dbReference>
<evidence type="ECO:0000313" key="5">
    <source>
        <dbReference type="Proteomes" id="UP001374579"/>
    </source>
</evidence>
<comment type="similarity">
    <text evidence="1">Belongs to the SRR1 family.</text>
</comment>
<feature type="region of interest" description="Disordered" evidence="2">
    <location>
        <begin position="83"/>
        <end position="132"/>
    </location>
</feature>
<feature type="compositionally biased region" description="Polar residues" evidence="2">
    <location>
        <begin position="88"/>
        <end position="104"/>
    </location>
</feature>
<evidence type="ECO:0000256" key="1">
    <source>
        <dbReference type="ARBA" id="ARBA00009856"/>
    </source>
</evidence>
<gene>
    <name evidence="4" type="ORF">V1264_022658</name>
</gene>
<sequence>MASACALETSGTDDFQVVRRKKGKRQQKQLGSSQETSLNVIDDSHVDLESLKRRVNKCRDELLVTEFYSNLLKTLERAVDSAKDSTHNDTTTEITSVAAVNSSTHKAETKPNIDRKSTNEHTPETSHGKSSLPKDARMLVYGLGNFASCVIARYQLALVLALRQHWQVATSKCEMYDPKFSELETGMLQDLGCSVLQQNEEGKRRMQGVTIVLMPHCGKALFNNLLWANWSPRQLQQMVVMGNSFSNMVDSIPERLWKKHINYVSLISPHCTEEAVNNTFTHTDIFNDLSVHWFPASRLLQLPAHTWSHAPQPVYDATDLEIIVNSSS</sequence>
<dbReference type="Proteomes" id="UP001374579">
    <property type="component" value="Unassembled WGS sequence"/>
</dbReference>
<evidence type="ECO:0000256" key="2">
    <source>
        <dbReference type="SAM" id="MobiDB-lite"/>
    </source>
</evidence>
<dbReference type="GO" id="GO:0005737">
    <property type="term" value="C:cytoplasm"/>
    <property type="evidence" value="ECO:0007669"/>
    <property type="project" value="TreeGrafter"/>
</dbReference>
<dbReference type="InterPro" id="IPR012942">
    <property type="entry name" value="SRR1-like"/>
</dbReference>
<reference evidence="4 5" key="1">
    <citation type="submission" date="2024-02" db="EMBL/GenBank/DDBJ databases">
        <title>Chromosome-scale genome assembly of the rough periwinkle Littorina saxatilis.</title>
        <authorList>
            <person name="De Jode A."/>
            <person name="Faria R."/>
            <person name="Formenti G."/>
            <person name="Sims Y."/>
            <person name="Smith T.P."/>
            <person name="Tracey A."/>
            <person name="Wood J.M.D."/>
            <person name="Zagrodzka Z.B."/>
            <person name="Johannesson K."/>
            <person name="Butlin R.K."/>
            <person name="Leder E.H."/>
        </authorList>
    </citation>
    <scope>NUCLEOTIDE SEQUENCE [LARGE SCALE GENOMIC DNA]</scope>
    <source>
        <strain evidence="4">Snail1</strain>
        <tissue evidence="4">Muscle</tissue>
    </source>
</reference>
<protein>
    <recommendedName>
        <fullName evidence="3">SRR1-like domain-containing protein</fullName>
    </recommendedName>
</protein>
<dbReference type="Pfam" id="PF07985">
    <property type="entry name" value="SRR1"/>
    <property type="match status" value="1"/>
</dbReference>
<dbReference type="EMBL" id="JBAMIC010004070">
    <property type="protein sequence ID" value="KAK7088783.1"/>
    <property type="molecule type" value="Genomic_DNA"/>
</dbReference>
<feature type="compositionally biased region" description="Basic and acidic residues" evidence="2">
    <location>
        <begin position="105"/>
        <end position="132"/>
    </location>
</feature>
<feature type="domain" description="SRR1-like" evidence="3">
    <location>
        <begin position="131"/>
        <end position="293"/>
    </location>
</feature>
<proteinExistence type="inferred from homology"/>
<accession>A0AAN9AKT2</accession>
<keyword evidence="5" id="KW-1185">Reference proteome</keyword>
<dbReference type="InterPro" id="IPR040044">
    <property type="entry name" value="SRR1L"/>
</dbReference>
<evidence type="ECO:0000313" key="4">
    <source>
        <dbReference type="EMBL" id="KAK7088783.1"/>
    </source>
</evidence>
<comment type="caution">
    <text evidence="4">The sequence shown here is derived from an EMBL/GenBank/DDBJ whole genome shotgun (WGS) entry which is preliminary data.</text>
</comment>